<comment type="caution">
    <text evidence="1">The sequence shown here is derived from an EMBL/GenBank/DDBJ whole genome shotgun (WGS) entry which is preliminary data.</text>
</comment>
<keyword evidence="2" id="KW-1185">Reference proteome</keyword>
<name>A0A7J9E6Z5_9ROSI</name>
<gene>
    <name evidence="1" type="ORF">Gotri_017133</name>
</gene>
<dbReference type="AlphaFoldDB" id="A0A7J9E6Z5"/>
<dbReference type="EMBL" id="JABEZW010000006">
    <property type="protein sequence ID" value="MBA0768325.1"/>
    <property type="molecule type" value="Genomic_DNA"/>
</dbReference>
<dbReference type="Proteomes" id="UP000593568">
    <property type="component" value="Unassembled WGS sequence"/>
</dbReference>
<evidence type="ECO:0000313" key="2">
    <source>
        <dbReference type="Proteomes" id="UP000593568"/>
    </source>
</evidence>
<protein>
    <recommendedName>
        <fullName evidence="3">Pentatricopeptide repeat-containing protein</fullName>
    </recommendedName>
</protein>
<accession>A0A7J9E6Z5</accession>
<sequence>MWKNIEKSRIIELNYEKIIGLLCEERMVEEVVEALQEMEGYGLLENDLL</sequence>
<evidence type="ECO:0008006" key="3">
    <source>
        <dbReference type="Google" id="ProtNLM"/>
    </source>
</evidence>
<proteinExistence type="predicted"/>
<organism evidence="1 2">
    <name type="scientific">Gossypium trilobum</name>
    <dbReference type="NCBI Taxonomy" id="34281"/>
    <lineage>
        <taxon>Eukaryota</taxon>
        <taxon>Viridiplantae</taxon>
        <taxon>Streptophyta</taxon>
        <taxon>Embryophyta</taxon>
        <taxon>Tracheophyta</taxon>
        <taxon>Spermatophyta</taxon>
        <taxon>Magnoliopsida</taxon>
        <taxon>eudicotyledons</taxon>
        <taxon>Gunneridae</taxon>
        <taxon>Pentapetalae</taxon>
        <taxon>rosids</taxon>
        <taxon>malvids</taxon>
        <taxon>Malvales</taxon>
        <taxon>Malvaceae</taxon>
        <taxon>Malvoideae</taxon>
        <taxon>Gossypium</taxon>
    </lineage>
</organism>
<evidence type="ECO:0000313" key="1">
    <source>
        <dbReference type="EMBL" id="MBA0768325.1"/>
    </source>
</evidence>
<reference evidence="1 2" key="1">
    <citation type="journal article" date="2019" name="Genome Biol. Evol.">
        <title>Insights into the evolution of the New World diploid cottons (Gossypium, subgenus Houzingenia) based on genome sequencing.</title>
        <authorList>
            <person name="Grover C.E."/>
            <person name="Arick M.A. 2nd"/>
            <person name="Thrash A."/>
            <person name="Conover J.L."/>
            <person name="Sanders W.S."/>
            <person name="Peterson D.G."/>
            <person name="Frelichowski J.E."/>
            <person name="Scheffler J.A."/>
            <person name="Scheffler B.E."/>
            <person name="Wendel J.F."/>
        </authorList>
    </citation>
    <scope>NUCLEOTIDE SEQUENCE [LARGE SCALE GENOMIC DNA]</scope>
    <source>
        <strain evidence="1">8</strain>
        <tissue evidence="1">Leaf</tissue>
    </source>
</reference>